<evidence type="ECO:0000256" key="1">
    <source>
        <dbReference type="ARBA" id="ARBA00003878"/>
    </source>
</evidence>
<evidence type="ECO:0000256" key="5">
    <source>
        <dbReference type="ARBA" id="ARBA00022507"/>
    </source>
</evidence>
<protein>
    <recommendedName>
        <fullName evidence="13">Vomeronasal type-1 receptor</fullName>
    </recommendedName>
</protein>
<sequence length="321" mass="36129">MSPLEITLGIVFSSQTVIGVIGNSFLILLFGFIFFTVHKLRPIDTILIQLAWVNFMMLILKGVPQTMAALGLKNFLDDTGCKTVLYLYRVARALSLNMTCLLSGFQAIIISPNTSRWIKLKTRIPKYLLPCSIFCWISHMIINICVLVRIKGIRLSQNTSNVLDYGYCYISETSTLNASLFAFVVSLPDTACLVFMVFASGYIMLFLKRHHKRSQHIRKSSFSLRASPETKATQSILLLVNTFVGFSLLSSILVTYMHFKNPTPWLLQSSNFLSACFPILSPFLLISTDSQVLKYCYALWGSPHLSPFLVSPEPSKELKPL</sequence>
<reference evidence="15 16" key="1">
    <citation type="journal article" date="2011" name="Proc. Natl. Acad. Sci. U.S.A.">
        <title>Genetic diversity and population structure of the endangered marsupial Sarcophilus harrisii (Tasmanian devil).</title>
        <authorList>
            <person name="Miller W."/>
            <person name="Hayes V.M."/>
            <person name="Ratan A."/>
            <person name="Petersen D.C."/>
            <person name="Wittekindt N.E."/>
            <person name="Miller J."/>
            <person name="Walenz B."/>
            <person name="Knight J."/>
            <person name="Qi J."/>
            <person name="Zhao F."/>
            <person name="Wang Q."/>
            <person name="Bedoya-Reina O.C."/>
            <person name="Katiyar N."/>
            <person name="Tomsho L.P."/>
            <person name="Kasson L.M."/>
            <person name="Hardie R.A."/>
            <person name="Woodbridge P."/>
            <person name="Tindall E.A."/>
            <person name="Bertelsen M.F."/>
            <person name="Dixon D."/>
            <person name="Pyecroft S."/>
            <person name="Helgen K.M."/>
            <person name="Lesk A.M."/>
            <person name="Pringle T.H."/>
            <person name="Patterson N."/>
            <person name="Zhang Y."/>
            <person name="Kreiss A."/>
            <person name="Woods G.M."/>
            <person name="Jones M.E."/>
            <person name="Schuster S.C."/>
        </authorList>
    </citation>
    <scope>NUCLEOTIDE SEQUENCE [LARGE SCALE GENOMIC DNA]</scope>
</reference>
<comment type="similarity">
    <text evidence="3 13">Belongs to the G-protein coupled receptor 1 family.</text>
</comment>
<dbReference type="GO" id="GO:0016503">
    <property type="term" value="F:pheromone receptor activity"/>
    <property type="evidence" value="ECO:0007669"/>
    <property type="project" value="InterPro"/>
</dbReference>
<evidence type="ECO:0000256" key="13">
    <source>
        <dbReference type="RuleBase" id="RU364061"/>
    </source>
</evidence>
<keyword evidence="8 13" id="KW-0297">G-protein coupled receptor</keyword>
<evidence type="ECO:0000256" key="4">
    <source>
        <dbReference type="ARBA" id="ARBA00022475"/>
    </source>
</evidence>
<dbReference type="RefSeq" id="XP_003766602.3">
    <property type="nucleotide sequence ID" value="XM_003766554.3"/>
</dbReference>
<dbReference type="GeneID" id="100930092"/>
<organism evidence="15 16">
    <name type="scientific">Sarcophilus harrisii</name>
    <name type="common">Tasmanian devil</name>
    <name type="synonym">Sarcophilus laniarius</name>
    <dbReference type="NCBI Taxonomy" id="9305"/>
    <lineage>
        <taxon>Eukaryota</taxon>
        <taxon>Metazoa</taxon>
        <taxon>Chordata</taxon>
        <taxon>Craniata</taxon>
        <taxon>Vertebrata</taxon>
        <taxon>Euteleostomi</taxon>
        <taxon>Mammalia</taxon>
        <taxon>Metatheria</taxon>
        <taxon>Dasyuromorphia</taxon>
        <taxon>Dasyuridae</taxon>
        <taxon>Sarcophilus</taxon>
    </lineage>
</organism>
<dbReference type="InterPro" id="IPR017452">
    <property type="entry name" value="GPCR_Rhodpsn_7TM"/>
</dbReference>
<dbReference type="HOGENOM" id="CLU_058641_1_0_1"/>
<feature type="domain" description="G-protein coupled receptors family 1 profile" evidence="14">
    <location>
        <begin position="22"/>
        <end position="285"/>
    </location>
</feature>
<evidence type="ECO:0000259" key="14">
    <source>
        <dbReference type="PROSITE" id="PS50262"/>
    </source>
</evidence>
<accession>G3VNA7</accession>
<dbReference type="FunFam" id="1.20.1070.10:FF:000033">
    <property type="entry name" value="Vomeronasal type-1 receptor"/>
    <property type="match status" value="1"/>
</dbReference>
<dbReference type="SUPFAM" id="SSF81321">
    <property type="entry name" value="Family A G protein-coupled receptor-like"/>
    <property type="match status" value="1"/>
</dbReference>
<reference evidence="15" key="3">
    <citation type="submission" date="2025-09" db="UniProtKB">
        <authorList>
            <consortium name="Ensembl"/>
        </authorList>
    </citation>
    <scope>IDENTIFICATION</scope>
</reference>
<dbReference type="Gene3D" id="1.20.1070.10">
    <property type="entry name" value="Rhodopsin 7-helix transmembrane proteins"/>
    <property type="match status" value="1"/>
</dbReference>
<evidence type="ECO:0000256" key="3">
    <source>
        <dbReference type="ARBA" id="ARBA00010663"/>
    </source>
</evidence>
<dbReference type="eggNOG" id="ENOG502RD1P">
    <property type="taxonomic scope" value="Eukaryota"/>
</dbReference>
<keyword evidence="5 13" id="KW-0589">Pheromone response</keyword>
<evidence type="ECO:0000256" key="2">
    <source>
        <dbReference type="ARBA" id="ARBA00004651"/>
    </source>
</evidence>
<evidence type="ECO:0000256" key="11">
    <source>
        <dbReference type="ARBA" id="ARBA00023180"/>
    </source>
</evidence>
<keyword evidence="7 13" id="KW-1133">Transmembrane helix</keyword>
<dbReference type="AlphaFoldDB" id="G3VNA7"/>
<feature type="transmembrane region" description="Helical" evidence="13">
    <location>
        <begin position="236"/>
        <end position="259"/>
    </location>
</feature>
<dbReference type="GO" id="GO:0005886">
    <property type="term" value="C:plasma membrane"/>
    <property type="evidence" value="ECO:0007669"/>
    <property type="project" value="UniProtKB-SubCell"/>
</dbReference>
<dbReference type="PROSITE" id="PS50262">
    <property type="entry name" value="G_PROTEIN_RECEP_F1_2"/>
    <property type="match status" value="1"/>
</dbReference>
<feature type="transmembrane region" description="Helical" evidence="13">
    <location>
        <begin position="46"/>
        <end position="63"/>
    </location>
</feature>
<comment type="subcellular location">
    <subcellularLocation>
        <location evidence="2 13">Cell membrane</location>
        <topology evidence="2 13">Multi-pass membrane protein</topology>
    </subcellularLocation>
</comment>
<dbReference type="InterPro" id="IPR004072">
    <property type="entry name" value="Vmron_rcpt_1"/>
</dbReference>
<feature type="transmembrane region" description="Helical" evidence="13">
    <location>
        <begin position="180"/>
        <end position="207"/>
    </location>
</feature>
<feature type="transmembrane region" description="Helical" evidence="13">
    <location>
        <begin position="265"/>
        <end position="286"/>
    </location>
</feature>
<evidence type="ECO:0000313" key="16">
    <source>
        <dbReference type="Proteomes" id="UP000007648"/>
    </source>
</evidence>
<dbReference type="Proteomes" id="UP000007648">
    <property type="component" value="Unassembled WGS sequence"/>
</dbReference>
<keyword evidence="11" id="KW-0325">Glycoprotein</keyword>
<evidence type="ECO:0000256" key="8">
    <source>
        <dbReference type="ARBA" id="ARBA00023040"/>
    </source>
</evidence>
<proteinExistence type="inferred from homology"/>
<name>G3VNA7_SARHA</name>
<dbReference type="Ensembl" id="ENSSHAT00000004710.2">
    <property type="protein sequence ID" value="ENSSHAP00000004662.2"/>
    <property type="gene ID" value="ENSSHAG00000004096.2"/>
</dbReference>
<keyword evidence="9 13" id="KW-0472">Membrane</keyword>
<evidence type="ECO:0000256" key="6">
    <source>
        <dbReference type="ARBA" id="ARBA00022692"/>
    </source>
</evidence>
<dbReference type="InParanoid" id="G3VNA7"/>
<keyword evidence="16" id="KW-1185">Reference proteome</keyword>
<dbReference type="GeneTree" id="ENSGT00960000186612"/>
<dbReference type="GO" id="GO:0007606">
    <property type="term" value="P:sensory perception of chemical stimulus"/>
    <property type="evidence" value="ECO:0007669"/>
    <property type="project" value="UniProtKB-ARBA"/>
</dbReference>
<dbReference type="GO" id="GO:0019236">
    <property type="term" value="P:response to pheromone"/>
    <property type="evidence" value="ECO:0007669"/>
    <property type="project" value="UniProtKB-KW"/>
</dbReference>
<feature type="transmembrane region" description="Helical" evidence="13">
    <location>
        <begin position="6"/>
        <end position="34"/>
    </location>
</feature>
<dbReference type="OrthoDB" id="9606139at2759"/>
<reference evidence="15" key="2">
    <citation type="submission" date="2025-08" db="UniProtKB">
        <authorList>
            <consortium name="Ensembl"/>
        </authorList>
    </citation>
    <scope>IDENTIFICATION</scope>
</reference>
<keyword evidence="4 13" id="KW-1003">Cell membrane</keyword>
<evidence type="ECO:0000256" key="9">
    <source>
        <dbReference type="ARBA" id="ARBA00023136"/>
    </source>
</evidence>
<comment type="function">
    <text evidence="1">Putative pheromone receptor.</text>
</comment>
<dbReference type="Pfam" id="PF03402">
    <property type="entry name" value="V1R"/>
    <property type="match status" value="1"/>
</dbReference>
<dbReference type="PRINTS" id="PR01534">
    <property type="entry name" value="VOMERONASL1R"/>
</dbReference>
<evidence type="ECO:0000313" key="15">
    <source>
        <dbReference type="Ensembl" id="ENSSHAP00000004662.2"/>
    </source>
</evidence>
<gene>
    <name evidence="15" type="primary">LOC100930092</name>
</gene>
<dbReference type="KEGG" id="shr:100930092"/>
<feature type="transmembrane region" description="Helical" evidence="13">
    <location>
        <begin position="127"/>
        <end position="150"/>
    </location>
</feature>
<evidence type="ECO:0000256" key="7">
    <source>
        <dbReference type="ARBA" id="ARBA00022989"/>
    </source>
</evidence>
<keyword evidence="12 13" id="KW-0807">Transducer</keyword>
<keyword evidence="10 13" id="KW-0675">Receptor</keyword>
<evidence type="ECO:0000256" key="10">
    <source>
        <dbReference type="ARBA" id="ARBA00023170"/>
    </source>
</evidence>
<dbReference type="PANTHER" id="PTHR24062">
    <property type="entry name" value="VOMERONASAL TYPE-1 RECEPTOR"/>
    <property type="match status" value="1"/>
</dbReference>
<evidence type="ECO:0000256" key="12">
    <source>
        <dbReference type="ARBA" id="ARBA00023224"/>
    </source>
</evidence>
<keyword evidence="6 13" id="KW-0812">Transmembrane</keyword>
<feature type="transmembrane region" description="Helical" evidence="13">
    <location>
        <begin position="94"/>
        <end position="115"/>
    </location>
</feature>